<dbReference type="InterPro" id="IPR004617">
    <property type="entry name" value="ApaH"/>
</dbReference>
<dbReference type="Pfam" id="PF00149">
    <property type="entry name" value="Metallophos"/>
    <property type="match status" value="1"/>
</dbReference>
<comment type="function">
    <text evidence="1">Hydrolyzes diadenosine 5',5'''-P1,P4-tetraphosphate to yield ADP.</text>
</comment>
<dbReference type="SUPFAM" id="SSF56300">
    <property type="entry name" value="Metallo-dependent phosphatases"/>
    <property type="match status" value="1"/>
</dbReference>
<evidence type="ECO:0000256" key="7">
    <source>
        <dbReference type="ARBA" id="ARBA00033210"/>
    </source>
</evidence>
<dbReference type="InterPro" id="IPR004843">
    <property type="entry name" value="Calcineurin-like_PHP"/>
</dbReference>
<organism evidence="10 11">
    <name type="scientific">Pollutimonas subterranea</name>
    <dbReference type="NCBI Taxonomy" id="2045210"/>
    <lineage>
        <taxon>Bacteria</taxon>
        <taxon>Pseudomonadati</taxon>
        <taxon>Pseudomonadota</taxon>
        <taxon>Betaproteobacteria</taxon>
        <taxon>Burkholderiales</taxon>
        <taxon>Alcaligenaceae</taxon>
        <taxon>Pollutimonas</taxon>
    </lineage>
</organism>
<comment type="similarity">
    <text evidence="2">Belongs to the Ap4A hydrolase family.</text>
</comment>
<evidence type="ECO:0000313" key="10">
    <source>
        <dbReference type="EMBL" id="PLC50529.1"/>
    </source>
</evidence>
<comment type="caution">
    <text evidence="10">The sequence shown here is derived from an EMBL/GenBank/DDBJ whole genome shotgun (WGS) entry which is preliminary data.</text>
</comment>
<keyword evidence="4" id="KW-0378">Hydrolase</keyword>
<dbReference type="EMBL" id="PDNW01000005">
    <property type="protein sequence ID" value="PLC50529.1"/>
    <property type="molecule type" value="Genomic_DNA"/>
</dbReference>
<dbReference type="Proteomes" id="UP000234190">
    <property type="component" value="Unassembled WGS sequence"/>
</dbReference>
<gene>
    <name evidence="10" type="ORF">CR159_08255</name>
</gene>
<name>A0A2N4U6A6_9BURK</name>
<protein>
    <recommendedName>
        <fullName evidence="3">bis(5'-nucleosyl)-tetraphosphatase (symmetrical)</fullName>
        <ecNumber evidence="3">3.6.1.41</ecNumber>
    </recommendedName>
    <alternativeName>
        <fullName evidence="6">Ap4A hydrolase</fullName>
    </alternativeName>
    <alternativeName>
        <fullName evidence="5">Diadenosine 5',5'''-P1,P4-tetraphosphate pyrophosphohydrolase</fullName>
    </alternativeName>
    <alternativeName>
        <fullName evidence="7">Diadenosine tetraphosphatase</fullName>
    </alternativeName>
</protein>
<evidence type="ECO:0000256" key="4">
    <source>
        <dbReference type="ARBA" id="ARBA00022801"/>
    </source>
</evidence>
<evidence type="ECO:0000256" key="2">
    <source>
        <dbReference type="ARBA" id="ARBA00005419"/>
    </source>
</evidence>
<reference evidence="10 11" key="1">
    <citation type="submission" date="2017-10" db="EMBL/GenBank/DDBJ databases">
        <title>Two draft genome sequences of Pusillimonas sp. strains isolated from a nitrate- and radionuclide-contaminated groundwater in Russia.</title>
        <authorList>
            <person name="Grouzdev D.S."/>
            <person name="Tourova T.P."/>
            <person name="Goeva M.A."/>
            <person name="Babich T.L."/>
            <person name="Sokolova D.S."/>
            <person name="Abdullin R."/>
            <person name="Poltaraus A.B."/>
            <person name="Toshchakov S.V."/>
            <person name="Nazina T.N."/>
        </authorList>
    </citation>
    <scope>NUCLEOTIDE SEQUENCE [LARGE SCALE GENOMIC DNA]</scope>
    <source>
        <strain evidence="10 11">JR1/69-3-13</strain>
    </source>
</reference>
<evidence type="ECO:0000256" key="5">
    <source>
        <dbReference type="ARBA" id="ARBA00031248"/>
    </source>
</evidence>
<dbReference type="Gene3D" id="3.60.21.10">
    <property type="match status" value="1"/>
</dbReference>
<dbReference type="OrthoDB" id="9807890at2"/>
<sequence>MTPPEPSIWMIGDLQGCYQPLRELLSHPDIRADPNARFWFAGDLVNRGPNSLATLKTVMALGDRAVSVLGNHDLHVLAVAAGVRKPGKSDTIDDILGAPDAQEMIDWLRHCPLAHYEQRHLLVHAGVLPKWTTEKTLELAGEVEQALRGPDWKARLAKMYGNEPTQWNDNFRGSKRLRVIINAMTRMRMCDKNGHMEFTFKGAPINNGQLMPWFDVPKRAATQDTIVFGHWSTLGLMLRPDVICLDSGCVWGRQLTAMRLQDHKIVQIPCDQYQEPKDH</sequence>
<dbReference type="AlphaFoldDB" id="A0A2N4U6A6"/>
<evidence type="ECO:0000256" key="8">
    <source>
        <dbReference type="ARBA" id="ARBA00049417"/>
    </source>
</evidence>
<dbReference type="CDD" id="cd07422">
    <property type="entry name" value="MPP_ApaH"/>
    <property type="match status" value="1"/>
</dbReference>
<dbReference type="InterPro" id="IPR029052">
    <property type="entry name" value="Metallo-depent_PP-like"/>
</dbReference>
<dbReference type="PANTHER" id="PTHR40942">
    <property type="match status" value="1"/>
</dbReference>
<evidence type="ECO:0000313" key="11">
    <source>
        <dbReference type="Proteomes" id="UP000234190"/>
    </source>
</evidence>
<dbReference type="NCBIfam" id="TIGR00668">
    <property type="entry name" value="apaH"/>
    <property type="match status" value="1"/>
</dbReference>
<dbReference type="NCBIfam" id="NF001204">
    <property type="entry name" value="PRK00166.1"/>
    <property type="match status" value="1"/>
</dbReference>
<dbReference type="GO" id="GO:0008803">
    <property type="term" value="F:bis(5'-nucleosyl)-tetraphosphatase (symmetrical) activity"/>
    <property type="evidence" value="ECO:0007669"/>
    <property type="project" value="UniProtKB-EC"/>
</dbReference>
<evidence type="ECO:0000256" key="3">
    <source>
        <dbReference type="ARBA" id="ARBA00012506"/>
    </source>
</evidence>
<dbReference type="EC" id="3.6.1.41" evidence="3"/>
<evidence type="ECO:0000259" key="9">
    <source>
        <dbReference type="Pfam" id="PF00149"/>
    </source>
</evidence>
<evidence type="ECO:0000256" key="1">
    <source>
        <dbReference type="ARBA" id="ARBA00003413"/>
    </source>
</evidence>
<dbReference type="PIRSF" id="PIRSF000903">
    <property type="entry name" value="B5n-ttraPtase_sm"/>
    <property type="match status" value="1"/>
</dbReference>
<evidence type="ECO:0000256" key="6">
    <source>
        <dbReference type="ARBA" id="ARBA00032248"/>
    </source>
</evidence>
<feature type="domain" description="Calcineurin-like phosphoesterase" evidence="9">
    <location>
        <begin position="7"/>
        <end position="127"/>
    </location>
</feature>
<comment type="catalytic activity">
    <reaction evidence="8">
        <text>P(1),P(4)-bis(5'-adenosyl) tetraphosphate + H2O = 2 ADP + 2 H(+)</text>
        <dbReference type="Rhea" id="RHEA:24252"/>
        <dbReference type="ChEBI" id="CHEBI:15377"/>
        <dbReference type="ChEBI" id="CHEBI:15378"/>
        <dbReference type="ChEBI" id="CHEBI:58141"/>
        <dbReference type="ChEBI" id="CHEBI:456216"/>
        <dbReference type="EC" id="3.6.1.41"/>
    </reaction>
</comment>
<dbReference type="PANTHER" id="PTHR40942:SF4">
    <property type="entry name" value="CYTOCHROME C5"/>
    <property type="match status" value="1"/>
</dbReference>
<accession>A0A2N4U6A6</accession>
<proteinExistence type="inferred from homology"/>
<keyword evidence="11" id="KW-1185">Reference proteome</keyword>